<keyword evidence="8" id="KW-1185">Reference proteome</keyword>
<dbReference type="Pfam" id="PF00063">
    <property type="entry name" value="Myosin_head"/>
    <property type="match status" value="1"/>
</dbReference>
<dbReference type="Gene3D" id="3.40.850.10">
    <property type="entry name" value="Kinesin motor domain"/>
    <property type="match status" value="1"/>
</dbReference>
<evidence type="ECO:0000256" key="5">
    <source>
        <dbReference type="PROSITE-ProRule" id="PRU00782"/>
    </source>
</evidence>
<dbReference type="InterPro" id="IPR051724">
    <property type="entry name" value="Actin_motor_Myosin"/>
</dbReference>
<evidence type="ECO:0000259" key="6">
    <source>
        <dbReference type="PROSITE" id="PS51456"/>
    </source>
</evidence>
<reference evidence="7 8" key="1">
    <citation type="submission" date="2021-06" db="EMBL/GenBank/DDBJ databases">
        <authorList>
            <person name="Palmer J.M."/>
        </authorList>
    </citation>
    <scope>NUCLEOTIDE SEQUENCE [LARGE SCALE GENOMIC DNA]</scope>
    <source>
        <strain evidence="7 8">GA_2019</strain>
        <tissue evidence="7">Muscle</tissue>
    </source>
</reference>
<keyword evidence="1" id="KW-0547">Nucleotide-binding</keyword>
<dbReference type="InterPro" id="IPR001609">
    <property type="entry name" value="Myosin_head_motor_dom-like"/>
</dbReference>
<proteinExistence type="inferred from homology"/>
<evidence type="ECO:0000313" key="8">
    <source>
        <dbReference type="Proteomes" id="UP001476798"/>
    </source>
</evidence>
<dbReference type="InterPro" id="IPR027417">
    <property type="entry name" value="P-loop_NTPase"/>
</dbReference>
<keyword evidence="5" id="KW-0009">Actin-binding</keyword>
<comment type="caution">
    <text evidence="7">The sequence shown here is derived from an EMBL/GenBank/DDBJ whole genome shotgun (WGS) entry which is preliminary data.</text>
</comment>
<evidence type="ECO:0000313" key="7">
    <source>
        <dbReference type="EMBL" id="MEQ2170792.1"/>
    </source>
</evidence>
<accession>A0ABV0NHB2</accession>
<dbReference type="InterPro" id="IPR036961">
    <property type="entry name" value="Kinesin_motor_dom_sf"/>
</dbReference>
<comment type="caution">
    <text evidence="5">Lacks conserved residue(s) required for the propagation of feature annotation.</text>
</comment>
<dbReference type="PROSITE" id="PS51456">
    <property type="entry name" value="MYOSIN_MOTOR"/>
    <property type="match status" value="1"/>
</dbReference>
<keyword evidence="2" id="KW-0067">ATP-binding</keyword>
<sequence>MWVDACRTYIGSILAAVNPYQPLPGLYDRPAVELYSRHHLGEISPHIFAVANDCYRSLWKRLQNQCVLIRWVILVFYNKFLWKQ</sequence>
<dbReference type="SUPFAM" id="SSF52540">
    <property type="entry name" value="P-loop containing nucleoside triphosphate hydrolases"/>
    <property type="match status" value="1"/>
</dbReference>
<name>A0ABV0NHB2_9TELE</name>
<evidence type="ECO:0000256" key="3">
    <source>
        <dbReference type="ARBA" id="ARBA00023123"/>
    </source>
</evidence>
<keyword evidence="3 5" id="KW-0518">Myosin</keyword>
<evidence type="ECO:0000256" key="1">
    <source>
        <dbReference type="ARBA" id="ARBA00022741"/>
    </source>
</evidence>
<comment type="similarity">
    <text evidence="5">Belongs to the TRAFAC class myosin-kinesin ATPase superfamily. Myosin family.</text>
</comment>
<feature type="domain" description="Myosin motor" evidence="6">
    <location>
        <begin position="1"/>
        <end position="84"/>
    </location>
</feature>
<gene>
    <name evidence="7" type="primary">MYO10_1</name>
    <name evidence="7" type="ORF">GOODEAATRI_004001</name>
</gene>
<dbReference type="PANTHER" id="PTHR46049:SF2">
    <property type="entry name" value="UNCONVENTIONAL MYOSIN-X"/>
    <property type="match status" value="1"/>
</dbReference>
<dbReference type="Proteomes" id="UP001476798">
    <property type="component" value="Unassembled WGS sequence"/>
</dbReference>
<protein>
    <submittedName>
        <fullName evidence="7">Unconventional myosin-X</fullName>
    </submittedName>
</protein>
<evidence type="ECO:0000256" key="4">
    <source>
        <dbReference type="ARBA" id="ARBA00023175"/>
    </source>
</evidence>
<organism evidence="7 8">
    <name type="scientific">Goodea atripinnis</name>
    <dbReference type="NCBI Taxonomy" id="208336"/>
    <lineage>
        <taxon>Eukaryota</taxon>
        <taxon>Metazoa</taxon>
        <taxon>Chordata</taxon>
        <taxon>Craniata</taxon>
        <taxon>Vertebrata</taxon>
        <taxon>Euteleostomi</taxon>
        <taxon>Actinopterygii</taxon>
        <taxon>Neopterygii</taxon>
        <taxon>Teleostei</taxon>
        <taxon>Neoteleostei</taxon>
        <taxon>Acanthomorphata</taxon>
        <taxon>Ovalentaria</taxon>
        <taxon>Atherinomorphae</taxon>
        <taxon>Cyprinodontiformes</taxon>
        <taxon>Goodeidae</taxon>
        <taxon>Goodea</taxon>
    </lineage>
</organism>
<keyword evidence="4" id="KW-0505">Motor protein</keyword>
<evidence type="ECO:0000256" key="2">
    <source>
        <dbReference type="ARBA" id="ARBA00022840"/>
    </source>
</evidence>
<dbReference type="PANTHER" id="PTHR46049">
    <property type="entry name" value="AGAP003327-PA"/>
    <property type="match status" value="1"/>
</dbReference>
<dbReference type="EMBL" id="JAHRIO010040142">
    <property type="protein sequence ID" value="MEQ2170792.1"/>
    <property type="molecule type" value="Genomic_DNA"/>
</dbReference>